<dbReference type="Gene3D" id="1.10.1740.10">
    <property type="match status" value="1"/>
</dbReference>
<keyword evidence="4" id="KW-0238">DNA-binding</keyword>
<accession>A0ABW0WGD4</accession>
<protein>
    <submittedName>
        <fullName evidence="8">Sigma-70 family RNA polymerase sigma factor</fullName>
    </submittedName>
</protein>
<dbReference type="Pfam" id="PF04545">
    <property type="entry name" value="Sigma70_r4"/>
    <property type="match status" value="1"/>
</dbReference>
<comment type="caution">
    <text evidence="8">The sequence shown here is derived from an EMBL/GenBank/DDBJ whole genome shotgun (WGS) entry which is preliminary data.</text>
</comment>
<keyword evidence="2" id="KW-0805">Transcription regulation</keyword>
<dbReference type="PANTHER" id="PTHR43133:SF52">
    <property type="entry name" value="ECF RNA POLYMERASE SIGMA FACTOR SIGL"/>
    <property type="match status" value="1"/>
</dbReference>
<feature type="domain" description="RNA polymerase sigma-70 region 4" evidence="7">
    <location>
        <begin position="119"/>
        <end position="166"/>
    </location>
</feature>
<evidence type="ECO:0000313" key="8">
    <source>
        <dbReference type="EMBL" id="MFC5655834.1"/>
    </source>
</evidence>
<evidence type="ECO:0000313" key="9">
    <source>
        <dbReference type="Proteomes" id="UP001596065"/>
    </source>
</evidence>
<proteinExistence type="inferred from homology"/>
<keyword evidence="9" id="KW-1185">Reference proteome</keyword>
<dbReference type="CDD" id="cd06171">
    <property type="entry name" value="Sigma70_r4"/>
    <property type="match status" value="1"/>
</dbReference>
<dbReference type="RefSeq" id="WP_344347584.1">
    <property type="nucleotide sequence ID" value="NZ_BAAASM010000010.1"/>
</dbReference>
<evidence type="ECO:0000256" key="2">
    <source>
        <dbReference type="ARBA" id="ARBA00023015"/>
    </source>
</evidence>
<evidence type="ECO:0000259" key="6">
    <source>
        <dbReference type="Pfam" id="PF04542"/>
    </source>
</evidence>
<dbReference type="SUPFAM" id="SSF88659">
    <property type="entry name" value="Sigma3 and sigma4 domains of RNA polymerase sigma factors"/>
    <property type="match status" value="1"/>
</dbReference>
<evidence type="ECO:0000256" key="1">
    <source>
        <dbReference type="ARBA" id="ARBA00010641"/>
    </source>
</evidence>
<evidence type="ECO:0000256" key="4">
    <source>
        <dbReference type="ARBA" id="ARBA00023125"/>
    </source>
</evidence>
<evidence type="ECO:0000256" key="5">
    <source>
        <dbReference type="ARBA" id="ARBA00023163"/>
    </source>
</evidence>
<keyword evidence="3" id="KW-0731">Sigma factor</keyword>
<dbReference type="Pfam" id="PF04542">
    <property type="entry name" value="Sigma70_r2"/>
    <property type="match status" value="1"/>
</dbReference>
<dbReference type="InterPro" id="IPR039425">
    <property type="entry name" value="RNA_pol_sigma-70-like"/>
</dbReference>
<gene>
    <name evidence="8" type="ORF">ACFP3J_10080</name>
</gene>
<evidence type="ECO:0000259" key="7">
    <source>
        <dbReference type="Pfam" id="PF04545"/>
    </source>
</evidence>
<dbReference type="InterPro" id="IPR013324">
    <property type="entry name" value="RNA_pol_sigma_r3/r4-like"/>
</dbReference>
<reference evidence="9" key="1">
    <citation type="journal article" date="2019" name="Int. J. Syst. Evol. Microbiol.">
        <title>The Global Catalogue of Microorganisms (GCM) 10K type strain sequencing project: providing services to taxonomists for standard genome sequencing and annotation.</title>
        <authorList>
            <consortium name="The Broad Institute Genomics Platform"/>
            <consortium name="The Broad Institute Genome Sequencing Center for Infectious Disease"/>
            <person name="Wu L."/>
            <person name="Ma J."/>
        </authorList>
    </citation>
    <scope>NUCLEOTIDE SEQUENCE [LARGE SCALE GENOMIC DNA]</scope>
    <source>
        <strain evidence="9">KCTC 5701</strain>
    </source>
</reference>
<dbReference type="Gene3D" id="1.10.10.10">
    <property type="entry name" value="Winged helix-like DNA-binding domain superfamily/Winged helix DNA-binding domain"/>
    <property type="match status" value="1"/>
</dbReference>
<dbReference type="InterPro" id="IPR007630">
    <property type="entry name" value="RNA_pol_sigma70_r4"/>
</dbReference>
<organism evidence="8 9">
    <name type="scientific">Streptomyces nogalater</name>
    <dbReference type="NCBI Taxonomy" id="38314"/>
    <lineage>
        <taxon>Bacteria</taxon>
        <taxon>Bacillati</taxon>
        <taxon>Actinomycetota</taxon>
        <taxon>Actinomycetes</taxon>
        <taxon>Kitasatosporales</taxon>
        <taxon>Streptomycetaceae</taxon>
        <taxon>Streptomyces</taxon>
    </lineage>
</organism>
<dbReference type="Proteomes" id="UP001596065">
    <property type="component" value="Unassembled WGS sequence"/>
</dbReference>
<dbReference type="InterPro" id="IPR014284">
    <property type="entry name" value="RNA_pol_sigma-70_dom"/>
</dbReference>
<sequence length="176" mass="19972">MGATSVESDCERFIRVIYDEHGDALRRFAARLLGGDWTKAEDILQEAAIRAWRHTGLLARQGKDGVRPWLFTVVRNLVTDEHRARLVRPVSACTVDELVIPVDDGIERALTRQVVHDTLDDLTPQQRQILHHTYFQGRSVTETAQVLGIAEGTVKSRTYYALRALRSALHDRGVRF</sequence>
<keyword evidence="5" id="KW-0804">Transcription</keyword>
<evidence type="ECO:0000256" key="3">
    <source>
        <dbReference type="ARBA" id="ARBA00023082"/>
    </source>
</evidence>
<dbReference type="NCBIfam" id="TIGR02937">
    <property type="entry name" value="sigma70-ECF"/>
    <property type="match status" value="1"/>
</dbReference>
<dbReference type="InterPro" id="IPR013325">
    <property type="entry name" value="RNA_pol_sigma_r2"/>
</dbReference>
<dbReference type="EMBL" id="JBHSOE010000012">
    <property type="protein sequence ID" value="MFC5655834.1"/>
    <property type="molecule type" value="Genomic_DNA"/>
</dbReference>
<name>A0ABW0WGD4_STRNO</name>
<dbReference type="InterPro" id="IPR007627">
    <property type="entry name" value="RNA_pol_sigma70_r2"/>
</dbReference>
<comment type="similarity">
    <text evidence="1">Belongs to the sigma-70 factor family. ECF subfamily.</text>
</comment>
<dbReference type="InterPro" id="IPR036388">
    <property type="entry name" value="WH-like_DNA-bd_sf"/>
</dbReference>
<dbReference type="PANTHER" id="PTHR43133">
    <property type="entry name" value="RNA POLYMERASE ECF-TYPE SIGMA FACTO"/>
    <property type="match status" value="1"/>
</dbReference>
<feature type="domain" description="RNA polymerase sigma-70 region 2" evidence="6">
    <location>
        <begin position="17"/>
        <end position="85"/>
    </location>
</feature>
<dbReference type="SUPFAM" id="SSF88946">
    <property type="entry name" value="Sigma2 domain of RNA polymerase sigma factors"/>
    <property type="match status" value="1"/>
</dbReference>